<dbReference type="RefSeq" id="WP_004764999.1">
    <property type="nucleotide sequence ID" value="NZ_AHMY02000026.1"/>
</dbReference>
<proteinExistence type="predicted"/>
<name>A0A0E2B5H2_9LEPT</name>
<dbReference type="EMBL" id="AHMY02000026">
    <property type="protein sequence ID" value="EKO16416.1"/>
    <property type="molecule type" value="Genomic_DNA"/>
</dbReference>
<dbReference type="Proteomes" id="UP000006253">
    <property type="component" value="Unassembled WGS sequence"/>
</dbReference>
<dbReference type="AlphaFoldDB" id="A0A0E2B5H2"/>
<evidence type="ECO:0000313" key="1">
    <source>
        <dbReference type="EMBL" id="EKO16416.1"/>
    </source>
</evidence>
<organism evidence="1 2">
    <name type="scientific">Leptospira kirschneri str. H1</name>
    <dbReference type="NCBI Taxonomy" id="1049966"/>
    <lineage>
        <taxon>Bacteria</taxon>
        <taxon>Pseudomonadati</taxon>
        <taxon>Spirochaetota</taxon>
        <taxon>Spirochaetia</taxon>
        <taxon>Leptospirales</taxon>
        <taxon>Leptospiraceae</taxon>
        <taxon>Leptospira</taxon>
    </lineage>
</organism>
<protein>
    <submittedName>
        <fullName evidence="1">Uncharacterized protein</fullName>
    </submittedName>
</protein>
<evidence type="ECO:0000313" key="2">
    <source>
        <dbReference type="Proteomes" id="UP000006253"/>
    </source>
</evidence>
<sequence length="225" mass="24403">MSRRIHTKIKRVKGEDGKVKAIKEKGNEFYLKTLFSAIPIDSQKRSYSFFKNLPGEIKNYEPGTNPLPNNSGKVALLYFGIAGPNMGMISVTEGTVGALDAIERIRNSSTVTIKTGGDVNHGEALRNILEPMPFLFRTTDVGTAASGSIRPAIQAMARKVHSAWIKRSDALAVPFESPLPVKTNESLELDSLIADGVTIPNSADGYYLVAFLGVEATFSSGRAER</sequence>
<reference evidence="1 2" key="1">
    <citation type="submission" date="2012-10" db="EMBL/GenBank/DDBJ databases">
        <authorList>
            <person name="Harkins D.M."/>
            <person name="Durkin A.S."/>
            <person name="Brinkac L.M."/>
            <person name="Selengut J.D."/>
            <person name="Sanka R."/>
            <person name="DePew J."/>
            <person name="Purushe J."/>
            <person name="Peacock S.J."/>
            <person name="Thaipadungpanit J."/>
            <person name="Wuthiekanun V.W."/>
            <person name="Day N.P."/>
            <person name="Vinetz J.M."/>
            <person name="Sutton G.G."/>
            <person name="Nelson W.C."/>
            <person name="Fouts D.E."/>
        </authorList>
    </citation>
    <scope>NUCLEOTIDE SEQUENCE [LARGE SCALE GENOMIC DNA]</scope>
    <source>
        <strain evidence="1 2">H1</strain>
    </source>
</reference>
<comment type="caution">
    <text evidence="1">The sequence shown here is derived from an EMBL/GenBank/DDBJ whole genome shotgun (WGS) entry which is preliminary data.</text>
</comment>
<gene>
    <name evidence="1" type="ORF">LEP1GSC081_1343</name>
</gene>
<accession>A0A0E2B5H2</accession>